<keyword evidence="3" id="KW-1185">Reference proteome</keyword>
<accession>A0A8J3G6A5</accession>
<feature type="domain" description="KilA-N DNA-binding" evidence="1">
    <location>
        <begin position="16"/>
        <end position="115"/>
    </location>
</feature>
<evidence type="ECO:0000313" key="3">
    <source>
        <dbReference type="Proteomes" id="UP000642809"/>
    </source>
</evidence>
<protein>
    <submittedName>
        <fullName evidence="2">DNA-binding protein</fullName>
    </submittedName>
</protein>
<name>A0A8J3G6A5_9BACT</name>
<dbReference type="Pfam" id="PF10543">
    <property type="entry name" value="ORF6N"/>
    <property type="match status" value="1"/>
</dbReference>
<evidence type="ECO:0000259" key="1">
    <source>
        <dbReference type="Pfam" id="PF10543"/>
    </source>
</evidence>
<dbReference type="Proteomes" id="UP000642809">
    <property type="component" value="Unassembled WGS sequence"/>
</dbReference>
<organism evidence="2 3">
    <name type="scientific">Mongoliitalea lutea</name>
    <dbReference type="NCBI Taxonomy" id="849756"/>
    <lineage>
        <taxon>Bacteria</taxon>
        <taxon>Pseudomonadati</taxon>
        <taxon>Bacteroidota</taxon>
        <taxon>Cytophagia</taxon>
        <taxon>Cytophagales</taxon>
        <taxon>Cyclobacteriaceae</taxon>
        <taxon>Mongoliitalea</taxon>
    </lineage>
</organism>
<sequence>MNKSKDLIIQERIAQAIYVVRNQKVMMDSDLAEMYGVETKVLNQAVKRNLDRFPEDFMFQISNEEWEDLRAVIEEGKEGDSLRSQFVTLKNDRGRHRKYLPYVFTEQGVAMLSSVLNSKTAIQVNISIMRVFVKMREWAANYEGLIRKIDELSQNQRDHSEHIRNIYQIIEELVRPSMTERKTIGFKKP</sequence>
<keyword evidence="2" id="KW-0238">DNA-binding</keyword>
<dbReference type="RefSeq" id="WP_189583152.1">
    <property type="nucleotide sequence ID" value="NZ_BMYF01000016.1"/>
</dbReference>
<reference evidence="2" key="2">
    <citation type="submission" date="2020-09" db="EMBL/GenBank/DDBJ databases">
        <authorList>
            <person name="Sun Q."/>
            <person name="Kim S."/>
        </authorList>
    </citation>
    <scope>NUCLEOTIDE SEQUENCE</scope>
    <source>
        <strain evidence="2">KCTC 23224</strain>
    </source>
</reference>
<proteinExistence type="predicted"/>
<dbReference type="InterPro" id="IPR018873">
    <property type="entry name" value="KilA-N_DNA-bd_domain"/>
</dbReference>
<evidence type="ECO:0000313" key="2">
    <source>
        <dbReference type="EMBL" id="GHB43308.1"/>
    </source>
</evidence>
<dbReference type="AlphaFoldDB" id="A0A8J3G6A5"/>
<dbReference type="GO" id="GO:0003677">
    <property type="term" value="F:DNA binding"/>
    <property type="evidence" value="ECO:0007669"/>
    <property type="project" value="UniProtKB-KW"/>
</dbReference>
<dbReference type="EMBL" id="BMYF01000016">
    <property type="protein sequence ID" value="GHB43308.1"/>
    <property type="molecule type" value="Genomic_DNA"/>
</dbReference>
<comment type="caution">
    <text evidence="2">The sequence shown here is derived from an EMBL/GenBank/DDBJ whole genome shotgun (WGS) entry which is preliminary data.</text>
</comment>
<reference evidence="2" key="1">
    <citation type="journal article" date="2014" name="Int. J. Syst. Evol. Microbiol.">
        <title>Complete genome sequence of Corynebacterium casei LMG S-19264T (=DSM 44701T), isolated from a smear-ripened cheese.</title>
        <authorList>
            <consortium name="US DOE Joint Genome Institute (JGI-PGF)"/>
            <person name="Walter F."/>
            <person name="Albersmeier A."/>
            <person name="Kalinowski J."/>
            <person name="Ruckert C."/>
        </authorList>
    </citation>
    <scope>NUCLEOTIDE SEQUENCE</scope>
    <source>
        <strain evidence="2">KCTC 23224</strain>
    </source>
</reference>
<gene>
    <name evidence="2" type="ORF">GCM10008106_25350</name>
</gene>